<dbReference type="PANTHER" id="PTHR32305">
    <property type="match status" value="1"/>
</dbReference>
<keyword evidence="2" id="KW-0677">Repeat</keyword>
<comment type="caution">
    <text evidence="7">The sequence shown here is derived from an EMBL/GenBank/DDBJ whole genome shotgun (WGS) entry which is preliminary data.</text>
</comment>
<accession>K1YNL3</accession>
<keyword evidence="3" id="KW-0472">Membrane</keyword>
<dbReference type="InterPro" id="IPR056823">
    <property type="entry name" value="TEN-like_YD-shell"/>
</dbReference>
<organism evidence="7">
    <name type="scientific">uncultured bacterium</name>
    <name type="common">gcode 4</name>
    <dbReference type="NCBI Taxonomy" id="1234023"/>
    <lineage>
        <taxon>Bacteria</taxon>
        <taxon>environmental samples</taxon>
    </lineage>
</organism>
<evidence type="ECO:0000256" key="1">
    <source>
        <dbReference type="ARBA" id="ARBA00022729"/>
    </source>
</evidence>
<sequence length="2025" mass="226927">MNLSFWTNRILSVFLKIISAIVLLMVFFMGDVYANLNDWLVANWTFDSCTAVDDTINTNNGQIIGNPKCVNGIKSKALKFDGVYSPDYVVVSNSPDIAFNNNFTFSLWFNVGGNISMDGWGRTNEYGRQVLLAKSGDREGLEIGLGRGTDGLWYPNLSNGRCCSTDGRSINAPLWFGVTLNTWHLVSVTMGNGMVRFYVDGKLAGEQTASEFNINPGTAYRNLQLSIGQSSYWYPFNGSMDDVRVYNRSLSNGEVTSLYEEVFPSIPPFSLLSSTPNSTSTLVPTNTIITLNFSKPLNQATVPGNIILERTGLATLWSMSVVTSSESTIVLRPSVILDKNASYTVRLRTGLKDINGEGMGSEITLSFTTGSEPTQSGTSGIISSTSLSPTCILGYSVLHPECSLLNQSVINTNNQVVYSNPVSTSTVGDPVSLPTGEFTYSNTLIHANGDGIDYDFALSYKSQAYSNGPIGISWDHSYNIFLRENIDDSVTYFDGKFGVYTFVKDTDGKFERLPWIEADLVKTDTNYELRFTNGTTDIFNADLRIASIRDKDNHTLTFTYTIDKLTSTTDTLGRTVTYEYYDHSRLKSITDFSGRTVTLAYYNETDEGGSAYDLKSVTIDNGDAPKTISFTYQKDPVSEILSHNILTLTDSSGKEYVKNIYDADDRVISQKFGDGTLYYSYETIGGTGVDAKHITKTTATNKRGMKSEFGYDANGNTLTKKLFDGDTTITTSYTYAPNGKIASETKPLGNGVSYQYDAQNRTIEKRLKTDMAQADNDAEDIVTKFEYDTTFSIPTKITDSAGNIITTVLDTKGNITETKILGVKKADGSTYDMTNAFTYDSNGHLVTKTDGIGNTTKYEYENGRLVKVTEGNGDETIITLFSYDTHGNLLTTTDGEGNIKKFAYDQHDRLISSLSSEGILSEITYDANNNKTEQRVNLENGKILSSTSVYDILDQVIGNTIGTDSLEERTTSIVRDANGNITEMTDARGLKIKYTYDLFDRAIEKRIIADANDISKDIVTKYEYDQNGNIVKTIDARNTVTNYTYDHFDRMITSTDVLGTRTSLTYDKSGNVISMETTDSTGKILSKTERVFDSLGHIIRDIQGAIDGNTGIATTVDYDANGKPVKMIDAKGNSTTIAYDSLGRKKSVTDALWNQTILTYDKRGLVVKQEVKSTDGKSIVTLLNYDKDGRLVSKTDGLGNKTASIYNKLGQVTQTTDANGNMTDYTYDVFGNTLSETKYSNGKEIKTSYEYDKSNNRTKLTDANGNITTYTYDGVNRLIQETQADGSFVTYEYNTTGNIIQKTDANGTIVNNTYDQLNRLIKRTIARGTNVLGVTEENYEYDSLGRLVKSTDSDGNILTFTYDSLGRLMSETQNGKIVQTGYDPNGNITSLTYPSGKKIVRDYDVLNRLTKISHSELVSESSTSLATYSYNSLTLDSLTLANGAKTNYTYDAILRLKDLTNIGIETVGNGKKQTTQESVINKLIFSYDQVSNILSNGENNYSYDSLNQLTSVDKGDELLKNLDSKKQEKLSIDYNYDNLGNRDSVEQTLSWTTKKGKEKEKTKIADYTNNSLNQYTSVSSLKRDNDDEKHGNSGKFVYDKNGNLIQDSNQRYSYDYRNRLVKVESYEAGKKWKIETNLIAEFSYDVLGRRIQKTTYNDDDEQKKIVRYVYSNQDAIEETSYGIHDGKEKLKDTKEYIYWKGIDDVLSVTLTTLSSWAKSKDPLSQTKTYFYQKDQLGSLTAITDDKGKLVEEYKYDEFGKAYTRAGKSDNWKVLKKSDIWNVRLFTGREYDKEIGLYYYRARYYSAELGRFISRDPIGTMDNVNLYSYVGNSPVMYVDGMGREKKFILEHDATLLLSNFMQESKNSITASDFPWFTLTARSLFQESEYNIKYNQDFLKLWFKESDSNLLKVFVSGEKVAIIDLWNFLIGYNWFQAGFTLNNQTWSPFNDIYQAWLFTEDIINRGNYANDPLIYADAVNDELKDRPWYNAGFQYATTEKTLSNSNIWNKINVDYTSLLKSFISNLN</sequence>
<dbReference type="NCBIfam" id="TIGR03696">
    <property type="entry name" value="Rhs_assc_core"/>
    <property type="match status" value="1"/>
</dbReference>
<evidence type="ECO:0000259" key="5">
    <source>
        <dbReference type="Pfam" id="PF20148"/>
    </source>
</evidence>
<dbReference type="Gene3D" id="2.180.10.10">
    <property type="entry name" value="RHS repeat-associated core"/>
    <property type="match status" value="5"/>
</dbReference>
<dbReference type="Pfam" id="PF20148">
    <property type="entry name" value="DUF6531"/>
    <property type="match status" value="1"/>
</dbReference>
<dbReference type="InterPro" id="IPR045351">
    <property type="entry name" value="DUF6531"/>
</dbReference>
<evidence type="ECO:0000259" key="6">
    <source>
        <dbReference type="Pfam" id="PF25023"/>
    </source>
</evidence>
<dbReference type="PANTHER" id="PTHR32305:SF15">
    <property type="entry name" value="PROTEIN RHSA-RELATED"/>
    <property type="match status" value="1"/>
</dbReference>
<name>K1YNL3_9BACT</name>
<dbReference type="InterPro" id="IPR013320">
    <property type="entry name" value="ConA-like_dom_sf"/>
</dbReference>
<proteinExistence type="predicted"/>
<reference evidence="7" key="1">
    <citation type="journal article" date="2012" name="Science">
        <title>Fermentation, hydrogen, and sulfur metabolism in multiple uncultivated bacterial phyla.</title>
        <authorList>
            <person name="Wrighton K.C."/>
            <person name="Thomas B.C."/>
            <person name="Sharon I."/>
            <person name="Miller C.S."/>
            <person name="Castelle C.J."/>
            <person name="VerBerkmoes N.C."/>
            <person name="Wilkins M.J."/>
            <person name="Hettich R.L."/>
            <person name="Lipton M.S."/>
            <person name="Williams K.H."/>
            <person name="Long P.E."/>
            <person name="Banfield J.F."/>
        </authorList>
    </citation>
    <scope>NUCLEOTIDE SEQUENCE [LARGE SCALE GENOMIC DNA]</scope>
</reference>
<dbReference type="InterPro" id="IPR022385">
    <property type="entry name" value="Rhs_assc_core"/>
</dbReference>
<dbReference type="Pfam" id="PF13205">
    <property type="entry name" value="Big_5"/>
    <property type="match status" value="1"/>
</dbReference>
<dbReference type="Pfam" id="PF13385">
    <property type="entry name" value="Laminin_G_3"/>
    <property type="match status" value="1"/>
</dbReference>
<keyword evidence="3" id="KW-1133">Transmembrane helix</keyword>
<dbReference type="Gene3D" id="2.60.120.200">
    <property type="match status" value="1"/>
</dbReference>
<dbReference type="Pfam" id="PF05593">
    <property type="entry name" value="RHS_repeat"/>
    <property type="match status" value="6"/>
</dbReference>
<feature type="domain" description="SbsA Ig-like" evidence="4">
    <location>
        <begin position="268"/>
        <end position="369"/>
    </location>
</feature>
<keyword evidence="1" id="KW-0732">Signal</keyword>
<feature type="domain" description="Teneurin-like YD-shell" evidence="6">
    <location>
        <begin position="1288"/>
        <end position="1398"/>
    </location>
</feature>
<dbReference type="InterPro" id="IPR050708">
    <property type="entry name" value="T6SS_VgrG/RHS"/>
</dbReference>
<dbReference type="NCBIfam" id="TIGR01643">
    <property type="entry name" value="YD_repeat_2x"/>
    <property type="match status" value="11"/>
</dbReference>
<dbReference type="InterPro" id="IPR006530">
    <property type="entry name" value="YD"/>
</dbReference>
<protein>
    <submittedName>
        <fullName evidence="7">Uncharacterized protein</fullName>
    </submittedName>
</protein>
<gene>
    <name evidence="7" type="ORF">ACD_71C00103G0002</name>
</gene>
<dbReference type="InterPro" id="IPR032812">
    <property type="entry name" value="SbsA_Ig"/>
</dbReference>
<keyword evidence="3" id="KW-0812">Transmembrane</keyword>
<evidence type="ECO:0000313" key="7">
    <source>
        <dbReference type="EMBL" id="EKD44555.1"/>
    </source>
</evidence>
<evidence type="ECO:0000256" key="2">
    <source>
        <dbReference type="ARBA" id="ARBA00022737"/>
    </source>
</evidence>
<dbReference type="SUPFAM" id="SSF49899">
    <property type="entry name" value="Concanavalin A-like lectins/glucanases"/>
    <property type="match status" value="1"/>
</dbReference>
<dbReference type="Pfam" id="PF25023">
    <property type="entry name" value="TEN_YD-shell"/>
    <property type="match status" value="1"/>
</dbReference>
<feature type="transmembrane region" description="Helical" evidence="3">
    <location>
        <begin position="12"/>
        <end position="30"/>
    </location>
</feature>
<feature type="domain" description="DUF6531" evidence="5">
    <location>
        <begin position="428"/>
        <end position="497"/>
    </location>
</feature>
<dbReference type="EMBL" id="AMFJ01028834">
    <property type="protein sequence ID" value="EKD44555.1"/>
    <property type="molecule type" value="Genomic_DNA"/>
</dbReference>
<dbReference type="InterPro" id="IPR031325">
    <property type="entry name" value="RHS_repeat"/>
</dbReference>
<evidence type="ECO:0000259" key="4">
    <source>
        <dbReference type="Pfam" id="PF13205"/>
    </source>
</evidence>
<evidence type="ECO:0000256" key="3">
    <source>
        <dbReference type="SAM" id="Phobius"/>
    </source>
</evidence>